<name>B2ILJ8_BEII9</name>
<dbReference type="HOGENOM" id="CLU_1254556_0_0_5"/>
<evidence type="ECO:0000313" key="2">
    <source>
        <dbReference type="Proteomes" id="UP000001695"/>
    </source>
</evidence>
<dbReference type="RefSeq" id="WP_012383011.1">
    <property type="nucleotide sequence ID" value="NC_010580.1"/>
</dbReference>
<organism evidence="1 2">
    <name type="scientific">Beijerinckia indica subsp. indica (strain ATCC 9039 / DSM 1715 / NCIMB 8712)</name>
    <dbReference type="NCBI Taxonomy" id="395963"/>
    <lineage>
        <taxon>Bacteria</taxon>
        <taxon>Pseudomonadati</taxon>
        <taxon>Pseudomonadota</taxon>
        <taxon>Alphaproteobacteria</taxon>
        <taxon>Hyphomicrobiales</taxon>
        <taxon>Beijerinckiaceae</taxon>
        <taxon>Beijerinckia</taxon>
    </lineage>
</organism>
<dbReference type="KEGG" id="bid:Bind_3869"/>
<keyword evidence="1" id="KW-0614">Plasmid</keyword>
<dbReference type="AlphaFoldDB" id="B2ILJ8"/>
<evidence type="ECO:0000313" key="1">
    <source>
        <dbReference type="EMBL" id="ACB97398.1"/>
    </source>
</evidence>
<geneLocation type="plasmid" evidence="1 2">
    <name>pBIND01</name>
</geneLocation>
<sequence>MPLLPLVPNILEGSAFLVPPTHERQTTLFSCQFCGFDAAGWQVPFQDPETGKAGSSCVLCSLVLRLDRPRIDEELALIWLPEMSQAAVNAVARSLHGLFFAHGEAPSPALRPHGETARMRAAWFFWQSLLQRQAIAKERFGSDRPSDIGQVLASVAPLIFNRRSKLLSGLRLLPLGHVYQGGQDHYPRLLASYLKTQKQAGQGIRGTVETVPSAS</sequence>
<gene>
    <name evidence="1" type="ordered locus">Bind_3869</name>
</gene>
<protein>
    <submittedName>
        <fullName evidence="1">Uncharacterized protein</fullName>
    </submittedName>
</protein>
<keyword evidence="2" id="KW-1185">Reference proteome</keyword>
<reference evidence="1 2" key="1">
    <citation type="submission" date="2008-03" db="EMBL/GenBank/DDBJ databases">
        <title>Complete sequence of plasmid1 of Beijerinckia indica subsp. indica ATCC 9039.</title>
        <authorList>
            <consortium name="US DOE Joint Genome Institute"/>
            <person name="Copeland A."/>
            <person name="Lucas S."/>
            <person name="Lapidus A."/>
            <person name="Glavina del Rio T."/>
            <person name="Dalin E."/>
            <person name="Tice H."/>
            <person name="Bruce D."/>
            <person name="Goodwin L."/>
            <person name="Pitluck S."/>
            <person name="LaButti K."/>
            <person name="Schmutz J."/>
            <person name="Larimer F."/>
            <person name="Land M."/>
            <person name="Hauser L."/>
            <person name="Kyrpides N."/>
            <person name="Mikhailova N."/>
            <person name="Dunfield P.F."/>
            <person name="Dedysh S.N."/>
            <person name="Liesack W."/>
            <person name="Saw J.H."/>
            <person name="Alam M."/>
            <person name="Chen Y."/>
            <person name="Murrell J.C."/>
            <person name="Richardson P."/>
        </authorList>
    </citation>
    <scope>NUCLEOTIDE SEQUENCE [LARGE SCALE GENOMIC DNA]</scope>
    <source>
        <strain evidence="2">ATCC 9039 / DSM 1715 / NCIMB 8712</strain>
        <plasmid evidence="1 2">pBIND01</plasmid>
    </source>
</reference>
<accession>B2ILJ8</accession>
<dbReference type="EMBL" id="CP001017">
    <property type="protein sequence ID" value="ACB97398.1"/>
    <property type="molecule type" value="Genomic_DNA"/>
</dbReference>
<dbReference type="Proteomes" id="UP000001695">
    <property type="component" value="Plasmid pBIND01"/>
</dbReference>
<dbReference type="OrthoDB" id="7252815at2"/>
<proteinExistence type="predicted"/>